<evidence type="ECO:0000313" key="1">
    <source>
        <dbReference type="EMBL" id="MFD1515439.1"/>
    </source>
</evidence>
<gene>
    <name evidence="1" type="ORF">ACFSBT_19335</name>
</gene>
<organism evidence="1 2">
    <name type="scientific">Halomarina rubra</name>
    <dbReference type="NCBI Taxonomy" id="2071873"/>
    <lineage>
        <taxon>Archaea</taxon>
        <taxon>Methanobacteriati</taxon>
        <taxon>Methanobacteriota</taxon>
        <taxon>Stenosarchaea group</taxon>
        <taxon>Halobacteria</taxon>
        <taxon>Halobacteriales</taxon>
        <taxon>Natronomonadaceae</taxon>
        <taxon>Halomarina</taxon>
    </lineage>
</organism>
<dbReference type="AlphaFoldDB" id="A0ABD6B0W6"/>
<protein>
    <recommendedName>
        <fullName evidence="3">PD-(D/E)XK nuclease superfamily protein</fullName>
    </recommendedName>
</protein>
<proteinExistence type="predicted"/>
<accession>A0ABD6B0W6</accession>
<name>A0ABD6B0W6_9EURY</name>
<comment type="caution">
    <text evidence="1">The sequence shown here is derived from an EMBL/GenBank/DDBJ whole genome shotgun (WGS) entry which is preliminary data.</text>
</comment>
<dbReference type="RefSeq" id="WP_250875354.1">
    <property type="nucleotide sequence ID" value="NZ_JALXFV010000008.1"/>
</dbReference>
<evidence type="ECO:0008006" key="3">
    <source>
        <dbReference type="Google" id="ProtNLM"/>
    </source>
</evidence>
<keyword evidence="2" id="KW-1185">Reference proteome</keyword>
<reference evidence="1 2" key="1">
    <citation type="journal article" date="2019" name="Int. J. Syst. Evol. Microbiol.">
        <title>The Global Catalogue of Microorganisms (GCM) 10K type strain sequencing project: providing services to taxonomists for standard genome sequencing and annotation.</title>
        <authorList>
            <consortium name="The Broad Institute Genomics Platform"/>
            <consortium name="The Broad Institute Genome Sequencing Center for Infectious Disease"/>
            <person name="Wu L."/>
            <person name="Ma J."/>
        </authorList>
    </citation>
    <scope>NUCLEOTIDE SEQUENCE [LARGE SCALE GENOMIC DNA]</scope>
    <source>
        <strain evidence="1 2">CGMCC 1.12563</strain>
    </source>
</reference>
<dbReference type="Proteomes" id="UP001597187">
    <property type="component" value="Unassembled WGS sequence"/>
</dbReference>
<dbReference type="EMBL" id="JBHUDC010000008">
    <property type="protein sequence ID" value="MFD1515439.1"/>
    <property type="molecule type" value="Genomic_DNA"/>
</dbReference>
<evidence type="ECO:0000313" key="2">
    <source>
        <dbReference type="Proteomes" id="UP001597187"/>
    </source>
</evidence>
<sequence>MANPLFSTYSQGENRVTSTLVAVLGHVNGRLVEELVGAMLGDPEFELLTLQNQVTGEGSVPDALVAGTGEVYVETKTARGAVDTDQLREHLAYLSDDDAHLLVLTPDDTRPSAVETVADERVRWSNFDTLVEAVETVLDRTNADTETTGAIATEREAFLLRELVSFVYEADLTSGRDDRVAVVAAGRHGWDEFQRYGCYIHQPDRSFRPSRYLAFYVDGEVKSTVPEVTERVNRIRFTRLGVENANGLTERQRRHLLGVLDEMEEHDSERLGDEHGVFFLDEDTGIRLDGPVENDKTARESDTRVAFTYSQRYVSADRLRRNPAYTSALEDD</sequence>